<feature type="compositionally biased region" description="Low complexity" evidence="6">
    <location>
        <begin position="17"/>
        <end position="26"/>
    </location>
</feature>
<dbReference type="PANTHER" id="PTHR13832">
    <property type="entry name" value="PROTEIN PHOSPHATASE 2C"/>
    <property type="match status" value="1"/>
</dbReference>
<feature type="domain" description="PPM-type phosphatase" evidence="7">
    <location>
        <begin position="145"/>
        <end position="500"/>
    </location>
</feature>
<evidence type="ECO:0000256" key="3">
    <source>
        <dbReference type="ARBA" id="ARBA00022801"/>
    </source>
</evidence>
<reference evidence="8 9" key="1">
    <citation type="submission" date="2024-09" db="EMBL/GenBank/DDBJ databases">
        <title>Rethinking Asexuality: The Enigmatic Case of Functional Sexual Genes in Lepraria (Stereocaulaceae).</title>
        <authorList>
            <person name="Doellman M."/>
            <person name="Sun Y."/>
            <person name="Barcenas-Pena A."/>
            <person name="Lumbsch H.T."/>
            <person name="Grewe F."/>
        </authorList>
    </citation>
    <scope>NUCLEOTIDE SEQUENCE [LARGE SCALE GENOMIC DNA]</scope>
    <source>
        <strain evidence="8 9">Mercado 3170</strain>
    </source>
</reference>
<dbReference type="Proteomes" id="UP001590950">
    <property type="component" value="Unassembled WGS sequence"/>
</dbReference>
<feature type="compositionally biased region" description="Acidic residues" evidence="6">
    <location>
        <begin position="571"/>
        <end position="584"/>
    </location>
</feature>
<gene>
    <name evidence="8" type="ORF">N7G274_000240</name>
</gene>
<dbReference type="Pfam" id="PF00481">
    <property type="entry name" value="PP2C"/>
    <property type="match status" value="2"/>
</dbReference>
<evidence type="ECO:0000259" key="7">
    <source>
        <dbReference type="PROSITE" id="PS51746"/>
    </source>
</evidence>
<feature type="region of interest" description="Disordered" evidence="6">
    <location>
        <begin position="1"/>
        <end position="80"/>
    </location>
</feature>
<evidence type="ECO:0000256" key="2">
    <source>
        <dbReference type="ARBA" id="ARBA00022723"/>
    </source>
</evidence>
<evidence type="ECO:0000313" key="8">
    <source>
        <dbReference type="EMBL" id="KAL2048329.1"/>
    </source>
</evidence>
<comment type="similarity">
    <text evidence="1 5">Belongs to the PP2C family.</text>
</comment>
<keyword evidence="9" id="KW-1185">Reference proteome</keyword>
<evidence type="ECO:0000256" key="5">
    <source>
        <dbReference type="RuleBase" id="RU003465"/>
    </source>
</evidence>
<organism evidence="8 9">
    <name type="scientific">Stereocaulon virgatum</name>
    <dbReference type="NCBI Taxonomy" id="373712"/>
    <lineage>
        <taxon>Eukaryota</taxon>
        <taxon>Fungi</taxon>
        <taxon>Dikarya</taxon>
        <taxon>Ascomycota</taxon>
        <taxon>Pezizomycotina</taxon>
        <taxon>Lecanoromycetes</taxon>
        <taxon>OSLEUM clade</taxon>
        <taxon>Lecanoromycetidae</taxon>
        <taxon>Lecanorales</taxon>
        <taxon>Lecanorineae</taxon>
        <taxon>Stereocaulaceae</taxon>
        <taxon>Stereocaulon</taxon>
    </lineage>
</organism>
<evidence type="ECO:0000256" key="6">
    <source>
        <dbReference type="SAM" id="MobiDB-lite"/>
    </source>
</evidence>
<dbReference type="InterPro" id="IPR001932">
    <property type="entry name" value="PPM-type_phosphatase-like_dom"/>
</dbReference>
<feature type="compositionally biased region" description="Basic and acidic residues" evidence="6">
    <location>
        <begin position="552"/>
        <end position="565"/>
    </location>
</feature>
<comment type="caution">
    <text evidence="8">The sequence shown here is derived from an EMBL/GenBank/DDBJ whole genome shotgun (WGS) entry which is preliminary data.</text>
</comment>
<feature type="region of interest" description="Disordered" evidence="6">
    <location>
        <begin position="119"/>
        <end position="150"/>
    </location>
</feature>
<dbReference type="PANTHER" id="PTHR13832:SF837">
    <property type="entry name" value="PROTEIN PHOSPHATASE 2C-LIKE DOMAIN-CONTAINING PROTEIN 1"/>
    <property type="match status" value="1"/>
</dbReference>
<feature type="compositionally biased region" description="Polar residues" evidence="6">
    <location>
        <begin position="1"/>
        <end position="16"/>
    </location>
</feature>
<dbReference type="InterPro" id="IPR036457">
    <property type="entry name" value="PPM-type-like_dom_sf"/>
</dbReference>
<feature type="compositionally biased region" description="Low complexity" evidence="6">
    <location>
        <begin position="200"/>
        <end position="209"/>
    </location>
</feature>
<dbReference type="InterPro" id="IPR015655">
    <property type="entry name" value="PP2C"/>
</dbReference>
<keyword evidence="2" id="KW-0479">Metal-binding</keyword>
<dbReference type="SUPFAM" id="SSF81606">
    <property type="entry name" value="PP2C-like"/>
    <property type="match status" value="1"/>
</dbReference>
<keyword evidence="4 5" id="KW-0904">Protein phosphatase</keyword>
<feature type="region of interest" description="Disordered" evidence="6">
    <location>
        <begin position="177"/>
        <end position="211"/>
    </location>
</feature>
<dbReference type="PROSITE" id="PS51746">
    <property type="entry name" value="PPM_2"/>
    <property type="match status" value="1"/>
</dbReference>
<dbReference type="Gene3D" id="3.60.40.10">
    <property type="entry name" value="PPM-type phosphatase domain"/>
    <property type="match status" value="1"/>
</dbReference>
<evidence type="ECO:0000256" key="4">
    <source>
        <dbReference type="ARBA" id="ARBA00022912"/>
    </source>
</evidence>
<evidence type="ECO:0000313" key="9">
    <source>
        <dbReference type="Proteomes" id="UP001590950"/>
    </source>
</evidence>
<evidence type="ECO:0000256" key="1">
    <source>
        <dbReference type="ARBA" id="ARBA00006702"/>
    </source>
</evidence>
<keyword evidence="3 5" id="KW-0378">Hydrolase</keyword>
<dbReference type="InterPro" id="IPR000222">
    <property type="entry name" value="PP2C_BS"/>
</dbReference>
<dbReference type="EMBL" id="JBEFKJ010000001">
    <property type="protein sequence ID" value="KAL2048329.1"/>
    <property type="molecule type" value="Genomic_DNA"/>
</dbReference>
<feature type="compositionally biased region" description="Polar residues" evidence="6">
    <location>
        <begin position="125"/>
        <end position="134"/>
    </location>
</feature>
<feature type="compositionally biased region" description="Polar residues" evidence="6">
    <location>
        <begin position="177"/>
        <end position="189"/>
    </location>
</feature>
<protein>
    <recommendedName>
        <fullName evidence="7">PPM-type phosphatase domain-containing protein</fullName>
    </recommendedName>
</protein>
<name>A0ABR4ARJ4_9LECA</name>
<accession>A0ABR4ARJ4</accession>
<sequence>MFGSSSSPTKDTNEPSIATPTITRPTGGPGSIPDGISLQAVDEDDDDAGRVSTGSRKSQDEAGQNGGEKKRRSSGIAKAGALFSSAKNSFHLSASPNNSGADGPLTTQSSAIQKLGKTDPALSVPQGSLNNSAGESRPGPRSTFRVGVTEDKNKKCRRTMEDTHAYLYNFLSTPAPNIASDTESTTSSHRSQKSKDAQESSTSLSLSPTNTQHVVETDNGYFAIFDGHAGTFAADWCGKKLHVILEDMIRRNPNTPVPELLDQTFTTVDQQLDKLPLKNSGCTAICAVLRWEDRIPNYQSATGSIAIAPAAAAAVKAASEPPNSEGKYEAATPQSKAAIPGFASSTPMPKLQSSAVRQRVLYTANVGDARIVLCRNGKALRLSYDHKGSDENEGKRISNAGGLILNNRVNGVLAVTRALGDAYMKDLVTGHPYTTETVIQPDIDEFLILACDGLWDVCIDQEAVDLVRHIHDPQIASKVLVDHALARFSTDNLSCMVVRFDNKALQQTVEKKNEPIGVEGDPPSTKKGGISEADAIVNEARKSMGDAPGKVPHSDTEVEEERSRVSQEIIREEEEKEVGPEVDAEGLKNVPQMQKS</sequence>
<dbReference type="PROSITE" id="PS01032">
    <property type="entry name" value="PPM_1"/>
    <property type="match status" value="1"/>
</dbReference>
<feature type="region of interest" description="Disordered" evidence="6">
    <location>
        <begin position="514"/>
        <end position="596"/>
    </location>
</feature>
<dbReference type="CDD" id="cd00143">
    <property type="entry name" value="PP2Cc"/>
    <property type="match status" value="1"/>
</dbReference>
<proteinExistence type="inferred from homology"/>
<dbReference type="SMART" id="SM00332">
    <property type="entry name" value="PP2Cc"/>
    <property type="match status" value="1"/>
</dbReference>